<evidence type="ECO:0000259" key="4">
    <source>
        <dbReference type="PROSITE" id="PS50102"/>
    </source>
</evidence>
<dbReference type="SMART" id="SM00360">
    <property type="entry name" value="RRM"/>
    <property type="match status" value="1"/>
</dbReference>
<keyword evidence="2" id="KW-0694">RNA-binding</keyword>
<dbReference type="InterPro" id="IPR000504">
    <property type="entry name" value="RRM_dom"/>
</dbReference>
<feature type="non-terminal residue" evidence="5">
    <location>
        <position position="487"/>
    </location>
</feature>
<dbReference type="EMBL" id="SFCI01002931">
    <property type="protein sequence ID" value="TFY73378.1"/>
    <property type="molecule type" value="Genomic_DNA"/>
</dbReference>
<feature type="domain" description="RRM" evidence="4">
    <location>
        <begin position="255"/>
        <end position="323"/>
    </location>
</feature>
<dbReference type="InterPro" id="IPR029062">
    <property type="entry name" value="Class_I_gatase-like"/>
</dbReference>
<gene>
    <name evidence="5" type="ORF">EWM64_g10634</name>
</gene>
<evidence type="ECO:0000256" key="2">
    <source>
        <dbReference type="PROSITE-ProRule" id="PRU00176"/>
    </source>
</evidence>
<dbReference type="Pfam" id="PF01174">
    <property type="entry name" value="SNO"/>
    <property type="match status" value="1"/>
</dbReference>
<feature type="region of interest" description="Disordered" evidence="3">
    <location>
        <begin position="331"/>
        <end position="350"/>
    </location>
</feature>
<dbReference type="Gene3D" id="3.30.70.330">
    <property type="match status" value="1"/>
</dbReference>
<dbReference type="OrthoDB" id="7763451at2759"/>
<dbReference type="Gene3D" id="3.40.50.880">
    <property type="match status" value="1"/>
</dbReference>
<protein>
    <recommendedName>
        <fullName evidence="4">RRM domain-containing protein</fullName>
    </recommendedName>
</protein>
<reference evidence="5 6" key="1">
    <citation type="submission" date="2019-02" db="EMBL/GenBank/DDBJ databases">
        <title>Genome sequencing of the rare red list fungi Hericium alpestre (H. flagellum).</title>
        <authorList>
            <person name="Buettner E."/>
            <person name="Kellner H."/>
        </authorList>
    </citation>
    <scope>NUCLEOTIDE SEQUENCE [LARGE SCALE GENOMIC DNA]</scope>
    <source>
        <strain evidence="5 6">DSM 108284</strain>
    </source>
</reference>
<dbReference type="GO" id="GO:0008614">
    <property type="term" value="P:pyridoxine metabolic process"/>
    <property type="evidence" value="ECO:0007669"/>
    <property type="project" value="TreeGrafter"/>
</dbReference>
<dbReference type="InterPro" id="IPR035979">
    <property type="entry name" value="RBD_domain_sf"/>
</dbReference>
<dbReference type="Proteomes" id="UP000298061">
    <property type="component" value="Unassembled WGS sequence"/>
</dbReference>
<dbReference type="PROSITE" id="PS50102">
    <property type="entry name" value="RRM"/>
    <property type="match status" value="1"/>
</dbReference>
<keyword evidence="1" id="KW-0315">Glutamine amidotransferase</keyword>
<dbReference type="InterPro" id="IPR012677">
    <property type="entry name" value="Nucleotide-bd_a/b_plait_sf"/>
</dbReference>
<proteinExistence type="predicted"/>
<dbReference type="FunFam" id="3.40.50.880:FF:000077">
    <property type="entry name" value="Unplaced genomic scaffold supercont2.4, whole genome shotgun sequence"/>
    <property type="match status" value="1"/>
</dbReference>
<dbReference type="GO" id="GO:0005829">
    <property type="term" value="C:cytosol"/>
    <property type="evidence" value="ECO:0007669"/>
    <property type="project" value="TreeGrafter"/>
</dbReference>
<dbReference type="CDD" id="cd01749">
    <property type="entry name" value="GATase1_PB"/>
    <property type="match status" value="1"/>
</dbReference>
<comment type="caution">
    <text evidence="5">The sequence shown here is derived from an EMBL/GenBank/DDBJ whole genome shotgun (WGS) entry which is preliminary data.</text>
</comment>
<evidence type="ECO:0000313" key="6">
    <source>
        <dbReference type="Proteomes" id="UP000298061"/>
    </source>
</evidence>
<dbReference type="GO" id="GO:0004359">
    <property type="term" value="F:glutaminase activity"/>
    <property type="evidence" value="ECO:0007669"/>
    <property type="project" value="InterPro"/>
</dbReference>
<evidence type="ECO:0000313" key="5">
    <source>
        <dbReference type="EMBL" id="TFY73378.1"/>
    </source>
</evidence>
<keyword evidence="6" id="KW-1185">Reference proteome</keyword>
<dbReference type="SUPFAM" id="SSF54928">
    <property type="entry name" value="RNA-binding domain, RBD"/>
    <property type="match status" value="1"/>
</dbReference>
<dbReference type="STRING" id="135208.A0A4Y9ZI00"/>
<dbReference type="PANTHER" id="PTHR31559:SF0">
    <property type="entry name" value="PYRIDOXAL 5'-PHOSPHATE SYNTHASE SUBUNIT SNO1-RELATED"/>
    <property type="match status" value="1"/>
</dbReference>
<dbReference type="NCBIfam" id="TIGR03800">
    <property type="entry name" value="PLP_synth_Pdx2"/>
    <property type="match status" value="1"/>
</dbReference>
<dbReference type="Pfam" id="PF00076">
    <property type="entry name" value="RRM_1"/>
    <property type="match status" value="1"/>
</dbReference>
<sequence length="487" mass="53135">MQDKATHVDTVTVGILALQGAFIEHQAMLQKFSCKTKVSVLQVRTAEELIKCDALVIPGGAESTTIALLAKLSNLMEPLKEFVRTKPVWGTCAGAILLAQSVTNTKKGGQELLGGVDITVARNGWGSQAESFEASLQVECLRKPDVPFTGVFIRAPVVLSLLDDPATAPIKVICRLPPDLLPPASDASGPDQSVVALRQGHHLLTTFHPELTSDSRFHEYFVKDSLFLTITISVFYIYHQKHTMSQPQAEAPTTHTVKVSSISDKTTERHLHDYFSFCGKIEKIEFDEKATPKTAVIHFSKPSAAKTALMLNGGALDGAALSVTSDVVHQDEVEEPPKEAPQHIEQSDKPRAGIAAEYLAKGYVLSDHILQRAIQIDNEKGISQRFLHYFHNLDASLGRQALGPEQTISGKVTSTLQSATQQMRQADEARGLSKTASEYYTRALASVFGQSVRDFYTSTSKQIQDIHEEARRLAKEYHAAEGHGAGG</sequence>
<dbReference type="SUPFAM" id="SSF52317">
    <property type="entry name" value="Class I glutamine amidotransferase-like"/>
    <property type="match status" value="1"/>
</dbReference>
<dbReference type="PROSITE" id="PS51130">
    <property type="entry name" value="PDXT_SNO_2"/>
    <property type="match status" value="1"/>
</dbReference>
<accession>A0A4Y9ZI00</accession>
<dbReference type="GO" id="GO:0003723">
    <property type="term" value="F:RNA binding"/>
    <property type="evidence" value="ECO:0007669"/>
    <property type="project" value="UniProtKB-UniRule"/>
</dbReference>
<dbReference type="GO" id="GO:1903600">
    <property type="term" value="C:glutaminase complex"/>
    <property type="evidence" value="ECO:0007669"/>
    <property type="project" value="TreeGrafter"/>
</dbReference>
<dbReference type="GO" id="GO:0042823">
    <property type="term" value="P:pyridoxal phosphate biosynthetic process"/>
    <property type="evidence" value="ECO:0007669"/>
    <property type="project" value="InterPro"/>
</dbReference>
<name>A0A4Y9ZI00_9AGAM</name>
<organism evidence="5 6">
    <name type="scientific">Hericium alpestre</name>
    <dbReference type="NCBI Taxonomy" id="135208"/>
    <lineage>
        <taxon>Eukaryota</taxon>
        <taxon>Fungi</taxon>
        <taxon>Dikarya</taxon>
        <taxon>Basidiomycota</taxon>
        <taxon>Agaricomycotina</taxon>
        <taxon>Agaricomycetes</taxon>
        <taxon>Russulales</taxon>
        <taxon>Hericiaceae</taxon>
        <taxon>Hericium</taxon>
    </lineage>
</organism>
<evidence type="ECO:0000256" key="3">
    <source>
        <dbReference type="SAM" id="MobiDB-lite"/>
    </source>
</evidence>
<dbReference type="PANTHER" id="PTHR31559">
    <property type="entry name" value="PYRIDOXAL 5'-PHOSPHATE SYNTHASE SUBUNIT SNO"/>
    <property type="match status" value="1"/>
</dbReference>
<dbReference type="AlphaFoldDB" id="A0A4Y9ZI00"/>
<dbReference type="InterPro" id="IPR002161">
    <property type="entry name" value="PdxT/SNO"/>
</dbReference>
<evidence type="ECO:0000256" key="1">
    <source>
        <dbReference type="ARBA" id="ARBA00022962"/>
    </source>
</evidence>